<accession>A0A8J2YIT0</accession>
<evidence type="ECO:0000256" key="2">
    <source>
        <dbReference type="PIRSR" id="PIRSR605511-2"/>
    </source>
</evidence>
<feature type="active site" description="Proton donor/acceptor" evidence="1">
    <location>
        <position position="226"/>
    </location>
</feature>
<gene>
    <name evidence="5" type="ORF">GCM10007276_24330</name>
</gene>
<dbReference type="InterPro" id="IPR011042">
    <property type="entry name" value="6-blade_b-propeller_TolB-like"/>
</dbReference>
<sequence>MYFGNCKTLTAEVFATLPDHFRITGRPSPRSSGSRGQHKETHSFLEGPSFDRQGNLYVNDVPYGRLFRITPGGTFELALHYDGEPCGHKIHKDGSSFITDQRLGLLKADLATGEVSPHLPRRYTEGFRGLNDLCFSSAGEIYFTDQGLSDLSHPYGRVFCLSPDGTLRCLMENAPSPNGIVLSPDGTSLFVAMTRANAIWRLPLMVDGSSTKIGTFITLSGGVGPDGITIDESGGLVVAHPGLGVIWVFDSRGEPTHRIESPVGSFVTNVAFGGPDNRTIFATESHSGSILMAKVDIPGAAAFSHM</sequence>
<comment type="cofactor">
    <cofactor evidence="2">
        <name>Zn(2+)</name>
        <dbReference type="ChEBI" id="CHEBI:29105"/>
    </cofactor>
    <text evidence="2">Binds 1 divalent metal cation per subunit.</text>
</comment>
<keyword evidence="2" id="KW-0479">Metal-binding</keyword>
<feature type="binding site" evidence="2">
    <location>
        <position position="226"/>
    </location>
    <ligand>
        <name>a divalent metal cation</name>
        <dbReference type="ChEBI" id="CHEBI:60240"/>
    </ligand>
</feature>
<reference evidence="5" key="1">
    <citation type="journal article" date="2014" name="Int. J. Syst. Evol. Microbiol.">
        <title>Complete genome sequence of Corynebacterium casei LMG S-19264T (=DSM 44701T), isolated from a smear-ripened cheese.</title>
        <authorList>
            <consortium name="US DOE Joint Genome Institute (JGI-PGF)"/>
            <person name="Walter F."/>
            <person name="Albersmeier A."/>
            <person name="Kalinowski J."/>
            <person name="Ruckert C."/>
        </authorList>
    </citation>
    <scope>NUCLEOTIDE SEQUENCE</scope>
    <source>
        <strain evidence="5">CCM 7684</strain>
    </source>
</reference>
<evidence type="ECO:0000256" key="1">
    <source>
        <dbReference type="PIRSR" id="PIRSR605511-1"/>
    </source>
</evidence>
<keyword evidence="2" id="KW-0862">Zinc</keyword>
<evidence type="ECO:0000313" key="5">
    <source>
        <dbReference type="EMBL" id="GGE46245.1"/>
    </source>
</evidence>
<dbReference type="InterPro" id="IPR013658">
    <property type="entry name" value="SGL"/>
</dbReference>
<reference evidence="5" key="2">
    <citation type="submission" date="2020-09" db="EMBL/GenBank/DDBJ databases">
        <authorList>
            <person name="Sun Q."/>
            <person name="Sedlacek I."/>
        </authorList>
    </citation>
    <scope>NUCLEOTIDE SEQUENCE</scope>
    <source>
        <strain evidence="5">CCM 7684</strain>
    </source>
</reference>
<dbReference type="EMBL" id="BMCP01000002">
    <property type="protein sequence ID" value="GGE46245.1"/>
    <property type="molecule type" value="Genomic_DNA"/>
</dbReference>
<name>A0A8J2YIT0_9RHOB</name>
<dbReference type="InterPro" id="IPR005511">
    <property type="entry name" value="SMP-30"/>
</dbReference>
<dbReference type="GO" id="GO:0046872">
    <property type="term" value="F:metal ion binding"/>
    <property type="evidence" value="ECO:0007669"/>
    <property type="project" value="UniProtKB-KW"/>
</dbReference>
<dbReference type="Proteomes" id="UP000602745">
    <property type="component" value="Unassembled WGS sequence"/>
</dbReference>
<dbReference type="Gene3D" id="2.120.10.30">
    <property type="entry name" value="TolB, C-terminal domain"/>
    <property type="match status" value="1"/>
</dbReference>
<dbReference type="SUPFAM" id="SSF63829">
    <property type="entry name" value="Calcium-dependent phosphotriesterase"/>
    <property type="match status" value="1"/>
</dbReference>
<dbReference type="Pfam" id="PF08450">
    <property type="entry name" value="SGL"/>
    <property type="match status" value="1"/>
</dbReference>
<feature type="region of interest" description="Disordered" evidence="3">
    <location>
        <begin position="24"/>
        <end position="47"/>
    </location>
</feature>
<keyword evidence="6" id="KW-1185">Reference proteome</keyword>
<dbReference type="AlphaFoldDB" id="A0A8J2YIT0"/>
<dbReference type="RefSeq" id="WP_188409980.1">
    <property type="nucleotide sequence ID" value="NZ_BMCP01000002.1"/>
</dbReference>
<evidence type="ECO:0000313" key="6">
    <source>
        <dbReference type="Proteomes" id="UP000602745"/>
    </source>
</evidence>
<dbReference type="PRINTS" id="PR01790">
    <property type="entry name" value="SMP30FAMILY"/>
</dbReference>
<proteinExistence type="predicted"/>
<protein>
    <recommendedName>
        <fullName evidence="4">SMP-30/Gluconolactonase/LRE-like region domain-containing protein</fullName>
    </recommendedName>
</protein>
<dbReference type="PANTHER" id="PTHR47572">
    <property type="entry name" value="LIPOPROTEIN-RELATED"/>
    <property type="match status" value="1"/>
</dbReference>
<dbReference type="InterPro" id="IPR051262">
    <property type="entry name" value="SMP-30/CGR1_Lactonase"/>
</dbReference>
<evidence type="ECO:0000256" key="3">
    <source>
        <dbReference type="SAM" id="MobiDB-lite"/>
    </source>
</evidence>
<feature type="binding site" evidence="2">
    <location>
        <position position="178"/>
    </location>
    <ligand>
        <name>a divalent metal cation</name>
        <dbReference type="ChEBI" id="CHEBI:60240"/>
    </ligand>
</feature>
<feature type="binding site" evidence="2">
    <location>
        <position position="131"/>
    </location>
    <ligand>
        <name>substrate</name>
    </ligand>
</feature>
<feature type="domain" description="SMP-30/Gluconolactonase/LRE-like region" evidence="4">
    <location>
        <begin position="46"/>
        <end position="284"/>
    </location>
</feature>
<organism evidence="5 6">
    <name type="scientific">Agaricicola taiwanensis</name>
    <dbReference type="NCBI Taxonomy" id="591372"/>
    <lineage>
        <taxon>Bacteria</taxon>
        <taxon>Pseudomonadati</taxon>
        <taxon>Pseudomonadota</taxon>
        <taxon>Alphaproteobacteria</taxon>
        <taxon>Rhodobacterales</taxon>
        <taxon>Paracoccaceae</taxon>
        <taxon>Agaricicola</taxon>
    </lineage>
</organism>
<feature type="compositionally biased region" description="Low complexity" evidence="3">
    <location>
        <begin position="25"/>
        <end position="35"/>
    </location>
</feature>
<comment type="caution">
    <text evidence="5">The sequence shown here is derived from an EMBL/GenBank/DDBJ whole genome shotgun (WGS) entry which is preliminary data.</text>
</comment>
<dbReference type="PANTHER" id="PTHR47572:SF5">
    <property type="entry name" value="BLR2277 PROTEIN"/>
    <property type="match status" value="1"/>
</dbReference>
<evidence type="ECO:0000259" key="4">
    <source>
        <dbReference type="Pfam" id="PF08450"/>
    </source>
</evidence>